<dbReference type="EMBL" id="CM044708">
    <property type="protein sequence ID" value="KAI5650706.1"/>
    <property type="molecule type" value="Genomic_DNA"/>
</dbReference>
<evidence type="ECO:0000313" key="2">
    <source>
        <dbReference type="Proteomes" id="UP001060085"/>
    </source>
</evidence>
<accession>A0ACB9ZSI5</accession>
<reference evidence="2" key="1">
    <citation type="journal article" date="2023" name="Nat. Plants">
        <title>Single-cell RNA sequencing provides a high-resolution roadmap for understanding the multicellular compartmentation of specialized metabolism.</title>
        <authorList>
            <person name="Sun S."/>
            <person name="Shen X."/>
            <person name="Li Y."/>
            <person name="Li Y."/>
            <person name="Wang S."/>
            <person name="Li R."/>
            <person name="Zhang H."/>
            <person name="Shen G."/>
            <person name="Guo B."/>
            <person name="Wei J."/>
            <person name="Xu J."/>
            <person name="St-Pierre B."/>
            <person name="Chen S."/>
            <person name="Sun C."/>
        </authorList>
    </citation>
    <scope>NUCLEOTIDE SEQUENCE [LARGE SCALE GENOMIC DNA]</scope>
</reference>
<proteinExistence type="predicted"/>
<dbReference type="Proteomes" id="UP001060085">
    <property type="component" value="Linkage Group LG08"/>
</dbReference>
<gene>
    <name evidence="1" type="ORF">M9H77_36711</name>
</gene>
<organism evidence="1 2">
    <name type="scientific">Catharanthus roseus</name>
    <name type="common">Madagascar periwinkle</name>
    <name type="synonym">Vinca rosea</name>
    <dbReference type="NCBI Taxonomy" id="4058"/>
    <lineage>
        <taxon>Eukaryota</taxon>
        <taxon>Viridiplantae</taxon>
        <taxon>Streptophyta</taxon>
        <taxon>Embryophyta</taxon>
        <taxon>Tracheophyta</taxon>
        <taxon>Spermatophyta</taxon>
        <taxon>Magnoliopsida</taxon>
        <taxon>eudicotyledons</taxon>
        <taxon>Gunneridae</taxon>
        <taxon>Pentapetalae</taxon>
        <taxon>asterids</taxon>
        <taxon>lamiids</taxon>
        <taxon>Gentianales</taxon>
        <taxon>Apocynaceae</taxon>
        <taxon>Rauvolfioideae</taxon>
        <taxon>Vinceae</taxon>
        <taxon>Catharanthinae</taxon>
        <taxon>Catharanthus</taxon>
    </lineage>
</organism>
<sequence>MYPADFGLSLRLAWSILTMTMVMRPARKSRSVNKWNDYVSEVSPVKDVDSPKGNDRRKRKLSDTTQWSEEELRRFYEAYREHGKDWKKVAAVLRNRPVEMVKSLYTMNKAYLSLPEGTASVAGLIAMMSDHYSNLGRSDSEQESSDDAATLQKPQKRIRGKADPGNSKASGGKFNAHPLTAASSYGCLPLIKTEQPRGSIPHAAGKRTPRTPRFLVSNSCENIQAEKFLSLARQSMKKNVDAKDDGAAHELGLALTEASAKDGSPEFSQTSNRVGKKVRSSPAHSAEVTPADLERTNGKNVESERDDDNMEGSTKDSTGELCKHKNLKHSERFGTLVQKGRSSDRNKLDVDDSKHNHSDDRREVGKRFGVGHEKLCRDARISRSSLQDSRKKRKGELFSRDEASAIEALQTLADLSLRMASVENEDETLVQIKEEKDKQLQEPRILEAMPGKSQTDKHRSAGVREKGDSSISGFEVASNNIPKSCKVSATDVNLGPEMKKRAYRPKTMRNKPNMLESKARDAGKMRKTKKYSQNASSKPVKDTEHSSRTHLRRQGSNNGESNEQVLEANEISRPTKVRSRRKMHLKKSQKENAFSEQFNSLTASVHDVAFTPKEKLITCLSNPQLRQWCKYEWFYSAIDYPWFAKREFVEYLHHVGLGHVPMLTHLEWSVIRSSLGKPRRFSQQFLKEETKKLHQYRDSVRKHYADLRKGTLEGLPTDLARPLSVGQRVIAIHPKTREIHEGDVLIVDNSRCRVQFDRPDQGVEFVMDIDCMPSNHLENIPTPLARRMTCDQFFWNNKLRMNEQAKEYGNTFHGEIENINIYPQDASEDADKQTGILHSERPAYQELVNPQHSRLAQIQAKQADVQGLAELTSAVDKKVSLSLRQQNALHETISLPQPGFVADLGDHGGSFNSLDHSACQPRMSGHVIDIIKNSKTKARTMVHVAMQTVSLHKNKENTKIEETIDIVNDQLTLDDSFTSPAPDPVLTTASNKNDVPIPTELITQCVATLLMIQKCTERQFPPADIAQILQSAVASLKPRCPENLPAHAEVQKCMGMIKNQIMSLLPA</sequence>
<evidence type="ECO:0000313" key="1">
    <source>
        <dbReference type="EMBL" id="KAI5650706.1"/>
    </source>
</evidence>
<protein>
    <submittedName>
        <fullName evidence="1">Uncharacterized protein</fullName>
    </submittedName>
</protein>
<comment type="caution">
    <text evidence="1">The sequence shown here is derived from an EMBL/GenBank/DDBJ whole genome shotgun (WGS) entry which is preliminary data.</text>
</comment>
<name>A0ACB9ZSI5_CATRO</name>
<keyword evidence="2" id="KW-1185">Reference proteome</keyword>